<sequence>MQVLVVSTVSDEAKFWSGLKRAHAKLPKGAQWKVAVASKCGGKAVNIIGHESVDAVREFFEAHAGAHATTEYFEADAANAVGLPR</sequence>
<reference evidence="1 2" key="1">
    <citation type="submission" date="2020-08" db="EMBL/GenBank/DDBJ databases">
        <title>Genemic of Streptomyces polyaspartic.</title>
        <authorList>
            <person name="Liu W."/>
        </authorList>
    </citation>
    <scope>NUCLEOTIDE SEQUENCE [LARGE SCALE GENOMIC DNA]</scope>
    <source>
        <strain evidence="1 2">TRM66268-LWL</strain>
    </source>
</reference>
<protein>
    <submittedName>
        <fullName evidence="1">Uncharacterized protein</fullName>
    </submittedName>
</protein>
<organism evidence="1 2">
    <name type="scientific">Streptomyces polyasparticus</name>
    <dbReference type="NCBI Taxonomy" id="2767826"/>
    <lineage>
        <taxon>Bacteria</taxon>
        <taxon>Bacillati</taxon>
        <taxon>Actinomycetota</taxon>
        <taxon>Actinomycetes</taxon>
        <taxon>Kitasatosporales</taxon>
        <taxon>Streptomycetaceae</taxon>
        <taxon>Streptomyces</taxon>
    </lineage>
</organism>
<evidence type="ECO:0000313" key="2">
    <source>
        <dbReference type="Proteomes" id="UP000642284"/>
    </source>
</evidence>
<evidence type="ECO:0000313" key="1">
    <source>
        <dbReference type="EMBL" id="MBC9713610.1"/>
    </source>
</evidence>
<dbReference type="RefSeq" id="WP_187814079.1">
    <property type="nucleotide sequence ID" value="NZ_JACTVJ010000006.1"/>
</dbReference>
<name>A0ABR7SDM9_9ACTN</name>
<dbReference type="EMBL" id="JACTVJ010000006">
    <property type="protein sequence ID" value="MBC9713610.1"/>
    <property type="molecule type" value="Genomic_DNA"/>
</dbReference>
<keyword evidence="2" id="KW-1185">Reference proteome</keyword>
<accession>A0ABR7SDM9</accession>
<comment type="caution">
    <text evidence="1">The sequence shown here is derived from an EMBL/GenBank/DDBJ whole genome shotgun (WGS) entry which is preliminary data.</text>
</comment>
<gene>
    <name evidence="1" type="ORF">H9Y04_13635</name>
</gene>
<proteinExistence type="predicted"/>
<dbReference type="Proteomes" id="UP000642284">
    <property type="component" value="Unassembled WGS sequence"/>
</dbReference>